<reference evidence="3" key="1">
    <citation type="submission" date="2022-11" db="UniProtKB">
        <authorList>
            <consortium name="WormBaseParasite"/>
        </authorList>
    </citation>
    <scope>IDENTIFICATION</scope>
</reference>
<sequence>MSCFLNCIIYNIIQEVVLNELRINCFKNRIYSFFALGLSPILAKNSPKADEPAPELTVGPASSPTNKSKQCKRAKDFCTNLQ</sequence>
<dbReference type="Proteomes" id="UP000887565">
    <property type="component" value="Unplaced"/>
</dbReference>
<evidence type="ECO:0000313" key="2">
    <source>
        <dbReference type="Proteomes" id="UP000887565"/>
    </source>
</evidence>
<proteinExistence type="predicted"/>
<dbReference type="AlphaFoldDB" id="A0A915KPQ8"/>
<keyword evidence="2" id="KW-1185">Reference proteome</keyword>
<evidence type="ECO:0000313" key="3">
    <source>
        <dbReference type="WBParaSite" id="nRc.2.0.1.t40055-RA"/>
    </source>
</evidence>
<organism evidence="2 3">
    <name type="scientific">Romanomermis culicivorax</name>
    <name type="common">Nematode worm</name>
    <dbReference type="NCBI Taxonomy" id="13658"/>
    <lineage>
        <taxon>Eukaryota</taxon>
        <taxon>Metazoa</taxon>
        <taxon>Ecdysozoa</taxon>
        <taxon>Nematoda</taxon>
        <taxon>Enoplea</taxon>
        <taxon>Dorylaimia</taxon>
        <taxon>Mermithida</taxon>
        <taxon>Mermithoidea</taxon>
        <taxon>Mermithidae</taxon>
        <taxon>Romanomermis</taxon>
    </lineage>
</organism>
<feature type="region of interest" description="Disordered" evidence="1">
    <location>
        <begin position="45"/>
        <end position="70"/>
    </location>
</feature>
<dbReference type="WBParaSite" id="nRc.2.0.1.t40055-RA">
    <property type="protein sequence ID" value="nRc.2.0.1.t40055-RA"/>
    <property type="gene ID" value="nRc.2.0.1.g40055"/>
</dbReference>
<accession>A0A915KPQ8</accession>
<protein>
    <submittedName>
        <fullName evidence="3">Uncharacterized protein</fullName>
    </submittedName>
</protein>
<evidence type="ECO:0000256" key="1">
    <source>
        <dbReference type="SAM" id="MobiDB-lite"/>
    </source>
</evidence>
<name>A0A915KPQ8_ROMCU</name>